<dbReference type="EMBL" id="JBHYPX010000113">
    <property type="protein sequence ID" value="MFE1356949.1"/>
    <property type="molecule type" value="Genomic_DNA"/>
</dbReference>
<proteinExistence type="predicted"/>
<evidence type="ECO:0000256" key="7">
    <source>
        <dbReference type="SAM" id="Phobius"/>
    </source>
</evidence>
<feature type="region of interest" description="Disordered" evidence="6">
    <location>
        <begin position="371"/>
        <end position="399"/>
    </location>
</feature>
<evidence type="ECO:0000313" key="8">
    <source>
        <dbReference type="EMBL" id="MFE1356949.1"/>
    </source>
</evidence>
<keyword evidence="3 7" id="KW-0812">Transmembrane</keyword>
<sequence>MSDTPSATPLRVRTGPAGRLSRTLRPRRAAAAAGGLLLLLPPFYLEAFWLQTGLFAMAAVVAAIGLTLLSGTAGQLSLGHSFFLAVGAYGYTWLADTPHRAGLQHLSGLALPPLAAFAAAVLLAGAAGALFSPISGRLRGMYLGIATLALVFLGQHVLLNATPVTGGFNGRAVPPMSVLGHPFDSSGTTTVLGVPFGGLEQLWYFGLLLVLLACLAARNLLRGRPGRALGALRDSEVAAAVMGVPTARARAAAFTVSSMYAGAGGALLALAFQRIVPDHFGLALSMDFLAMVVVGGLGSVGGAAAGAVFVTLLPHLLGRYAELLPLVVAPGSTEAGLTAPDAARFLYGAALVLTLLFSPAGLARLPGRLARSRSTAAPHPRTPADQDDTGGATLKEHTP</sequence>
<dbReference type="RefSeq" id="WP_380331216.1">
    <property type="nucleotide sequence ID" value="NZ_JBHYPW010000077.1"/>
</dbReference>
<accession>A0ABW6GWK0</accession>
<feature type="transmembrane region" description="Helical" evidence="7">
    <location>
        <begin position="76"/>
        <end position="94"/>
    </location>
</feature>
<evidence type="ECO:0000256" key="1">
    <source>
        <dbReference type="ARBA" id="ARBA00004651"/>
    </source>
</evidence>
<gene>
    <name evidence="8" type="ORF">ACFW6T_33805</name>
</gene>
<feature type="transmembrane region" description="Helical" evidence="7">
    <location>
        <begin position="51"/>
        <end position="69"/>
    </location>
</feature>
<dbReference type="PANTHER" id="PTHR30482">
    <property type="entry name" value="HIGH-AFFINITY BRANCHED-CHAIN AMINO ACID TRANSPORT SYSTEM PERMEASE"/>
    <property type="match status" value="1"/>
</dbReference>
<keyword evidence="2" id="KW-1003">Cell membrane</keyword>
<protein>
    <submittedName>
        <fullName evidence="8">Branched-chain amino acid ABC transporter permease</fullName>
    </submittedName>
</protein>
<dbReference type="Pfam" id="PF02653">
    <property type="entry name" value="BPD_transp_2"/>
    <property type="match status" value="1"/>
</dbReference>
<feature type="transmembrane region" description="Helical" evidence="7">
    <location>
        <begin position="345"/>
        <end position="365"/>
    </location>
</feature>
<evidence type="ECO:0000256" key="4">
    <source>
        <dbReference type="ARBA" id="ARBA00022989"/>
    </source>
</evidence>
<feature type="transmembrane region" description="Helical" evidence="7">
    <location>
        <begin position="202"/>
        <end position="221"/>
    </location>
</feature>
<keyword evidence="5 7" id="KW-0472">Membrane</keyword>
<comment type="caution">
    <text evidence="8">The sequence shown here is derived from an EMBL/GenBank/DDBJ whole genome shotgun (WGS) entry which is preliminary data.</text>
</comment>
<evidence type="ECO:0000256" key="5">
    <source>
        <dbReference type="ARBA" id="ARBA00023136"/>
    </source>
</evidence>
<dbReference type="InterPro" id="IPR001851">
    <property type="entry name" value="ABC_transp_permease"/>
</dbReference>
<evidence type="ECO:0000256" key="2">
    <source>
        <dbReference type="ARBA" id="ARBA00022475"/>
    </source>
</evidence>
<reference evidence="8 9" key="1">
    <citation type="submission" date="2024-09" db="EMBL/GenBank/DDBJ databases">
        <title>The Natural Products Discovery Center: Release of the First 8490 Sequenced Strains for Exploring Actinobacteria Biosynthetic Diversity.</title>
        <authorList>
            <person name="Kalkreuter E."/>
            <person name="Kautsar S.A."/>
            <person name="Yang D."/>
            <person name="Bader C.D."/>
            <person name="Teijaro C.N."/>
            <person name="Fluegel L."/>
            <person name="Davis C.M."/>
            <person name="Simpson J.R."/>
            <person name="Lauterbach L."/>
            <person name="Steele A.D."/>
            <person name="Gui C."/>
            <person name="Meng S."/>
            <person name="Li G."/>
            <person name="Viehrig K."/>
            <person name="Ye F."/>
            <person name="Su P."/>
            <person name="Kiefer A.F."/>
            <person name="Nichols A."/>
            <person name="Cepeda A.J."/>
            <person name="Yan W."/>
            <person name="Fan B."/>
            <person name="Jiang Y."/>
            <person name="Adhikari A."/>
            <person name="Zheng C.-J."/>
            <person name="Schuster L."/>
            <person name="Cowan T.M."/>
            <person name="Smanski M.J."/>
            <person name="Chevrette M.G."/>
            <person name="De Carvalho L.P.S."/>
            <person name="Shen B."/>
        </authorList>
    </citation>
    <scope>NUCLEOTIDE SEQUENCE [LARGE SCALE GENOMIC DNA]</scope>
    <source>
        <strain evidence="8 9">NPDC058753</strain>
    </source>
</reference>
<evidence type="ECO:0000256" key="6">
    <source>
        <dbReference type="SAM" id="MobiDB-lite"/>
    </source>
</evidence>
<feature type="region of interest" description="Disordered" evidence="6">
    <location>
        <begin position="1"/>
        <end position="20"/>
    </location>
</feature>
<dbReference type="Proteomes" id="UP001599542">
    <property type="component" value="Unassembled WGS sequence"/>
</dbReference>
<feature type="transmembrane region" description="Helical" evidence="7">
    <location>
        <begin position="251"/>
        <end position="276"/>
    </location>
</feature>
<dbReference type="InterPro" id="IPR043428">
    <property type="entry name" value="LivM-like"/>
</dbReference>
<feature type="transmembrane region" description="Helical" evidence="7">
    <location>
        <begin position="141"/>
        <end position="159"/>
    </location>
</feature>
<keyword evidence="9" id="KW-1185">Reference proteome</keyword>
<feature type="transmembrane region" description="Helical" evidence="7">
    <location>
        <begin position="114"/>
        <end position="134"/>
    </location>
</feature>
<name>A0ABW6GWK0_9ACTN</name>
<comment type="subcellular location">
    <subcellularLocation>
        <location evidence="1">Cell membrane</location>
        <topology evidence="1">Multi-pass membrane protein</topology>
    </subcellularLocation>
</comment>
<dbReference type="CDD" id="cd06581">
    <property type="entry name" value="TM_PBP1_LivM_like"/>
    <property type="match status" value="1"/>
</dbReference>
<evidence type="ECO:0000256" key="3">
    <source>
        <dbReference type="ARBA" id="ARBA00022692"/>
    </source>
</evidence>
<organism evidence="8 9">
    <name type="scientific">Kitasatospora phosalacinea</name>
    <dbReference type="NCBI Taxonomy" id="2065"/>
    <lineage>
        <taxon>Bacteria</taxon>
        <taxon>Bacillati</taxon>
        <taxon>Actinomycetota</taxon>
        <taxon>Actinomycetes</taxon>
        <taxon>Kitasatosporales</taxon>
        <taxon>Streptomycetaceae</taxon>
        <taxon>Kitasatospora</taxon>
    </lineage>
</organism>
<keyword evidence="4 7" id="KW-1133">Transmembrane helix</keyword>
<feature type="transmembrane region" description="Helical" evidence="7">
    <location>
        <begin position="288"/>
        <end position="313"/>
    </location>
</feature>
<dbReference type="PANTHER" id="PTHR30482:SF5">
    <property type="entry name" value="ABC TRANSPORTER PERMEASE PROTEIN"/>
    <property type="match status" value="1"/>
</dbReference>
<evidence type="ECO:0000313" key="9">
    <source>
        <dbReference type="Proteomes" id="UP001599542"/>
    </source>
</evidence>